<evidence type="ECO:0000313" key="2">
    <source>
        <dbReference type="EMBL" id="KXH78290.1"/>
    </source>
</evidence>
<protein>
    <submittedName>
        <fullName evidence="2">Uncharacterized protein</fullName>
    </submittedName>
</protein>
<organism evidence="2 4">
    <name type="scientific">Chryseobacterium kwangjuense</name>
    <dbReference type="NCBI Taxonomy" id="267125"/>
    <lineage>
        <taxon>Bacteria</taxon>
        <taxon>Pseudomonadati</taxon>
        <taxon>Bacteroidota</taxon>
        <taxon>Flavobacteriia</taxon>
        <taxon>Flavobacteriales</taxon>
        <taxon>Weeksellaceae</taxon>
        <taxon>Chryseobacterium group</taxon>
        <taxon>Chryseobacterium</taxon>
    </lineage>
</organism>
<keyword evidence="1" id="KW-0472">Membrane</keyword>
<name>A0A135W037_9FLAO</name>
<reference evidence="4" key="1">
    <citation type="submission" date="2015-12" db="EMBL/GenBank/DDBJ databases">
        <title>Genome sequence of a biocontrol rhizobacterium Chryseobacterium kwangjuense strain KJ1R5 isolated from pepper (Capsicum annuum L.).</title>
        <authorList>
            <person name="Jeong J.-J."/>
            <person name="Park H."/>
            <person name="Mannaa M."/>
            <person name="Sang M.K."/>
            <person name="Choi I.-G."/>
            <person name="Kim K.D."/>
        </authorList>
    </citation>
    <scope>NUCLEOTIDE SEQUENCE [LARGE SCALE GENOMIC DNA]</scope>
    <source>
        <strain evidence="4">KJ1R5</strain>
    </source>
</reference>
<evidence type="ECO:0000313" key="5">
    <source>
        <dbReference type="Proteomes" id="UP001634154"/>
    </source>
</evidence>
<dbReference type="EMBL" id="LPUR01000022">
    <property type="protein sequence ID" value="KXH78290.1"/>
    <property type="molecule type" value="Genomic_DNA"/>
</dbReference>
<dbReference type="Proteomes" id="UP001634154">
    <property type="component" value="Unassembled WGS sequence"/>
</dbReference>
<reference evidence="2 4" key="3">
    <citation type="journal article" date="2016" name="Genome Announc.">
        <title>Draft Genome Sequence of a Biocontrol Rhizobacterium, Chryseobacterium kwangjuense Strain KJ1R5, Isolated from Pepper (Capsicum annuum).</title>
        <authorList>
            <person name="Jeong J.J."/>
            <person name="Park H."/>
            <person name="Park B.H."/>
            <person name="Mannaa M."/>
            <person name="Sang M.K."/>
            <person name="Choi I.G."/>
            <person name="Kim K.D."/>
        </authorList>
    </citation>
    <scope>NUCLEOTIDE SEQUENCE [LARGE SCALE GENOMIC DNA]</scope>
    <source>
        <strain evidence="2 4">KJ1R5</strain>
    </source>
</reference>
<reference evidence="3 5" key="4">
    <citation type="submission" date="2024-12" db="EMBL/GenBank/DDBJ databases">
        <title>Draft genome sequence of Chryseobacterium kwangjuense AG447.</title>
        <authorList>
            <person name="Cheptsov V.S."/>
            <person name="Belov A."/>
            <person name="Zavarzina A.G."/>
        </authorList>
    </citation>
    <scope>NUCLEOTIDE SEQUENCE [LARGE SCALE GENOMIC DNA]</scope>
    <source>
        <strain evidence="3 5">AG447</strain>
    </source>
</reference>
<accession>A0A135W037</accession>
<gene>
    <name evidence="3" type="ORF">ACKW6Q_18785</name>
    <name evidence="2" type="ORF">AU378_22490</name>
</gene>
<dbReference type="AlphaFoldDB" id="A0A135W037"/>
<dbReference type="EMBL" id="JBJXVJ010000004">
    <property type="protein sequence ID" value="MFN1219018.1"/>
    <property type="molecule type" value="Genomic_DNA"/>
</dbReference>
<feature type="transmembrane region" description="Helical" evidence="1">
    <location>
        <begin position="21"/>
        <end position="40"/>
    </location>
</feature>
<reference evidence="2" key="2">
    <citation type="submission" date="2015-12" db="EMBL/GenBank/DDBJ databases">
        <authorList>
            <person name="Shamseldin A."/>
            <person name="Moawad H."/>
            <person name="Abd El-Rahim W.M."/>
            <person name="Sadowsky M.J."/>
        </authorList>
    </citation>
    <scope>NUCLEOTIDE SEQUENCE</scope>
    <source>
        <strain evidence="2">KJ1R5</strain>
    </source>
</reference>
<evidence type="ECO:0000313" key="3">
    <source>
        <dbReference type="EMBL" id="MFN1219018.1"/>
    </source>
</evidence>
<dbReference type="RefSeq" id="WP_062654233.1">
    <property type="nucleotide sequence ID" value="NZ_JBJXVJ010000004.1"/>
</dbReference>
<keyword evidence="1" id="KW-0812">Transmembrane</keyword>
<keyword evidence="5" id="KW-1185">Reference proteome</keyword>
<evidence type="ECO:0000256" key="1">
    <source>
        <dbReference type="SAM" id="Phobius"/>
    </source>
</evidence>
<comment type="caution">
    <text evidence="2">The sequence shown here is derived from an EMBL/GenBank/DDBJ whole genome shotgun (WGS) entry which is preliminary data.</text>
</comment>
<dbReference type="OrthoDB" id="1251273at2"/>
<keyword evidence="1" id="KW-1133">Transmembrane helix</keyword>
<proteinExistence type="predicted"/>
<evidence type="ECO:0000313" key="4">
    <source>
        <dbReference type="Proteomes" id="UP000070513"/>
    </source>
</evidence>
<feature type="transmembrane region" description="Helical" evidence="1">
    <location>
        <begin position="46"/>
        <end position="63"/>
    </location>
</feature>
<dbReference type="Proteomes" id="UP000070513">
    <property type="component" value="Unassembled WGS sequence"/>
</dbReference>
<sequence length="156" mass="18078">MNYRYFIQEGNRFHLKTSMPVAMIRFIACLVIAAALYFIIPQEKKIGLWGAGLFVVFGLINLLRTTKKLVIDPYARVIKHKNNILNGEVEYRFDEFEQFYVLVTKYVFIPMDSTAFFIFNKNGKEKRVPIIVGLFGSQKVQKAINEVSDIMNIAEK</sequence>